<sequence>MNCLAWNCQGLGGTLTVQSLGSHIRDFNPQFIFLSETRSKGRKIDFLKNKFDLNGVSVDSRGKSGGLALFWRKDVNVVLQSLSINHIDVHILEDDNPTGWRLTGFYGEPDISKRKKSWDLLRRLSGMSNLPWVCIGDYNAILTHSDKEGRNLTPGYQLRDFRNALFDAGLSDIGFSGYRFTWSNGWEFPRTVKERLDRACISHSWLHKFPFSHVKHLKFGGSDHAPILLRILDQEPDRRHSRANRFMFESVWTEAAECTRVIENSWREGGLQNRGNRIWEKLDLCKKELEAWSSNSFGNILKRAKKLREKIHVLQTGVITTESKNQKHMLTMELEDILDKEEKMWQQRAKAHWMREGDRNTRYFHSRASGRKKKNKIKNLRKADGSLCKTDQELESAIVEYFKDIFTSTHPSESEMDVALSALRIRVSLEDNQYLLQPFSADEVHRALFSMYPLKSPGPDGFPPLFFQKYWSVVGNDVVIWVLDFLNNGNFDPNCNITNIALIPKCAEPELLSQFRPISLCNVVYKIASKTIANRLKPVMNSIISDSQSAFVPGRQITDNVLVAFETTHYMKNKTSGKVGQMAIKLDLSKAYDRVEWDFLRTVMIRLGFDLRFVNLIMTCVTSVTYSFILNGSQVSFVRPERGIRQGDPLSPYLFLFCAESLSALIYQEEMRGHLCGVAVSPNAPRISHLLFADDTLILCQATAEAAYCVQNILYSYGLASGQDINYDKSSVVFTRDTREEDIASILGYLPIRRELKHGKYLGLPLVVGRSKREVFDYIRERVWSRLQSLRVRSLSKAGKEVLIKSVIQAIPSYLMSCFKLPGYLIREINAMIANFWWDEKDVKKIHWVNWNLLCSSKRDGGLGFRDLNSFNSALLAKQAWRIITCPNNLLRRVLKAKYFPNCDFLEAPLGSNPSLTWRSIWGTKKILDSGLRWRVGDGNTIRIWKDSWLPRPHAFKICSHPHQVDLNSKVKILFDESTGSWNKELIENLFWESEAKSILSIPLGTRQGSDKVIWHFDRSGSYTVKSAYRLIRELKILALEAQSGGPSERSTRDWGWIWKLHVPPKVKLFVWSCCSKALPVRQLLLKRKVPTENTCPRCGLEIETVLHCLLYCTYARQVWALSNSPFAHYYLETEDTKAWFRFLCLKSDAKELGFAVILTWWLWFSRNKWVWESEDILPNILIGFAKDFSVRFQLALLCRTKLPMDRSVPRWSPPPEGFVKVNMDAAISKDGLTIGLGFIARDSLGHCLGWKATSLPLPLDPEAAEATAALRALEFSIASGWNRLILEGDCLPVVSRIRSPDSSMGVLGAIFDDIKRLALGLEEFRILHTIRENNRVAHYLAKLASQVFLFTSSIPSFIQDIVITEYFDH</sequence>
<dbReference type="CDD" id="cd01650">
    <property type="entry name" value="RT_nLTR_like"/>
    <property type="match status" value="1"/>
</dbReference>
<dbReference type="InterPro" id="IPR026960">
    <property type="entry name" value="RVT-Znf"/>
</dbReference>
<protein>
    <recommendedName>
        <fullName evidence="1">Reverse transcriptase domain-containing protein</fullName>
    </recommendedName>
</protein>
<reference evidence="2 3" key="1">
    <citation type="submission" date="2024-12" db="EMBL/GenBank/DDBJ databases">
        <title>The unique morphological basis and parallel evolutionary history of personate flowers in Penstemon.</title>
        <authorList>
            <person name="Depatie T.H."/>
            <person name="Wessinger C.A."/>
        </authorList>
    </citation>
    <scope>NUCLEOTIDE SEQUENCE [LARGE SCALE GENOMIC DNA]</scope>
    <source>
        <strain evidence="2">WTNN_2</strain>
        <tissue evidence="2">Leaf</tissue>
    </source>
</reference>
<dbReference type="InterPro" id="IPR002156">
    <property type="entry name" value="RNaseH_domain"/>
</dbReference>
<dbReference type="PROSITE" id="PS50878">
    <property type="entry name" value="RT_POL"/>
    <property type="match status" value="1"/>
</dbReference>
<evidence type="ECO:0000313" key="2">
    <source>
        <dbReference type="EMBL" id="KAL3812349.1"/>
    </source>
</evidence>
<dbReference type="InterPro" id="IPR012337">
    <property type="entry name" value="RNaseH-like_sf"/>
</dbReference>
<dbReference type="InterPro" id="IPR043502">
    <property type="entry name" value="DNA/RNA_pol_sf"/>
</dbReference>
<dbReference type="PANTHER" id="PTHR33116">
    <property type="entry name" value="REVERSE TRANSCRIPTASE ZINC-BINDING DOMAIN-CONTAINING PROTEIN-RELATED-RELATED"/>
    <property type="match status" value="1"/>
</dbReference>
<dbReference type="SUPFAM" id="SSF56219">
    <property type="entry name" value="DNase I-like"/>
    <property type="match status" value="1"/>
</dbReference>
<dbReference type="SUPFAM" id="SSF56672">
    <property type="entry name" value="DNA/RNA polymerases"/>
    <property type="match status" value="1"/>
</dbReference>
<organism evidence="2 3">
    <name type="scientific">Penstemon smallii</name>
    <dbReference type="NCBI Taxonomy" id="265156"/>
    <lineage>
        <taxon>Eukaryota</taxon>
        <taxon>Viridiplantae</taxon>
        <taxon>Streptophyta</taxon>
        <taxon>Embryophyta</taxon>
        <taxon>Tracheophyta</taxon>
        <taxon>Spermatophyta</taxon>
        <taxon>Magnoliopsida</taxon>
        <taxon>eudicotyledons</taxon>
        <taxon>Gunneridae</taxon>
        <taxon>Pentapetalae</taxon>
        <taxon>asterids</taxon>
        <taxon>lamiids</taxon>
        <taxon>Lamiales</taxon>
        <taxon>Plantaginaceae</taxon>
        <taxon>Cheloneae</taxon>
        <taxon>Penstemon</taxon>
    </lineage>
</organism>
<keyword evidence="3" id="KW-1185">Reference proteome</keyword>
<comment type="caution">
    <text evidence="2">The sequence shown here is derived from an EMBL/GenBank/DDBJ whole genome shotgun (WGS) entry which is preliminary data.</text>
</comment>
<dbReference type="InterPro" id="IPR036691">
    <property type="entry name" value="Endo/exonu/phosph_ase_sf"/>
</dbReference>
<dbReference type="PANTHER" id="PTHR33116:SF86">
    <property type="entry name" value="REVERSE TRANSCRIPTASE DOMAIN-CONTAINING PROTEIN"/>
    <property type="match status" value="1"/>
</dbReference>
<proteinExistence type="predicted"/>
<feature type="domain" description="Reverse transcriptase" evidence="1">
    <location>
        <begin position="484"/>
        <end position="751"/>
    </location>
</feature>
<gene>
    <name evidence="2" type="ORF">ACJIZ3_013617</name>
</gene>
<dbReference type="SUPFAM" id="SSF53098">
    <property type="entry name" value="Ribonuclease H-like"/>
    <property type="match status" value="1"/>
</dbReference>
<dbReference type="Gene3D" id="3.30.420.10">
    <property type="entry name" value="Ribonuclease H-like superfamily/Ribonuclease H"/>
    <property type="match status" value="1"/>
</dbReference>
<dbReference type="Gene3D" id="3.60.10.10">
    <property type="entry name" value="Endonuclease/exonuclease/phosphatase"/>
    <property type="match status" value="1"/>
</dbReference>
<dbReference type="InterPro" id="IPR005135">
    <property type="entry name" value="Endo/exonuclease/phosphatase"/>
</dbReference>
<dbReference type="Pfam" id="PF13456">
    <property type="entry name" value="RVT_3"/>
    <property type="match status" value="1"/>
</dbReference>
<accession>A0ABD3RH40</accession>
<dbReference type="Pfam" id="PF00078">
    <property type="entry name" value="RVT_1"/>
    <property type="match status" value="1"/>
</dbReference>
<dbReference type="Pfam" id="PF03372">
    <property type="entry name" value="Exo_endo_phos"/>
    <property type="match status" value="1"/>
</dbReference>
<dbReference type="Proteomes" id="UP001634393">
    <property type="component" value="Unassembled WGS sequence"/>
</dbReference>
<dbReference type="CDD" id="cd06222">
    <property type="entry name" value="RNase_H_like"/>
    <property type="match status" value="1"/>
</dbReference>
<dbReference type="Pfam" id="PF13966">
    <property type="entry name" value="zf-RVT"/>
    <property type="match status" value="1"/>
</dbReference>
<dbReference type="InterPro" id="IPR000477">
    <property type="entry name" value="RT_dom"/>
</dbReference>
<name>A0ABD3RH40_9LAMI</name>
<evidence type="ECO:0000313" key="3">
    <source>
        <dbReference type="Proteomes" id="UP001634393"/>
    </source>
</evidence>
<dbReference type="InterPro" id="IPR036397">
    <property type="entry name" value="RNaseH_sf"/>
</dbReference>
<dbReference type="EMBL" id="JBJXBP010000008">
    <property type="protein sequence ID" value="KAL3812349.1"/>
    <property type="molecule type" value="Genomic_DNA"/>
</dbReference>
<dbReference type="InterPro" id="IPR044730">
    <property type="entry name" value="RNase_H-like_dom_plant"/>
</dbReference>
<evidence type="ECO:0000259" key="1">
    <source>
        <dbReference type="PROSITE" id="PS50878"/>
    </source>
</evidence>